<gene>
    <name evidence="1" type="ORF">H4687_000770</name>
</gene>
<keyword evidence="2" id="KW-1185">Reference proteome</keyword>
<dbReference type="Proteomes" id="UP000629287">
    <property type="component" value="Unassembled WGS sequence"/>
</dbReference>
<dbReference type="RefSeq" id="WP_318787702.1">
    <property type="nucleotide sequence ID" value="NZ_JADBGF010000001.1"/>
</dbReference>
<dbReference type="AlphaFoldDB" id="A0A8I0NVZ9"/>
<comment type="caution">
    <text evidence="1">The sequence shown here is derived from an EMBL/GenBank/DDBJ whole genome shotgun (WGS) entry which is preliminary data.</text>
</comment>
<dbReference type="EMBL" id="JADBGF010000001">
    <property type="protein sequence ID" value="MBE1594641.1"/>
    <property type="molecule type" value="Genomic_DNA"/>
</dbReference>
<sequence>MPHPARSTRPAGLHFPQLWVACELTLAQARSGLAMLRDLITERGWPPLIYTRHDGYQFTADPVALEVYETARVRVLLTEVHRLITGTLASHATLAADDKRIRHIVTQLNAVESTLGLIA</sequence>
<proteinExistence type="predicted"/>
<evidence type="ECO:0000313" key="2">
    <source>
        <dbReference type="Proteomes" id="UP000629287"/>
    </source>
</evidence>
<organism evidence="1 2">
    <name type="scientific">Streptomyces stelliscabiei</name>
    <dbReference type="NCBI Taxonomy" id="146820"/>
    <lineage>
        <taxon>Bacteria</taxon>
        <taxon>Bacillati</taxon>
        <taxon>Actinomycetota</taxon>
        <taxon>Actinomycetes</taxon>
        <taxon>Kitasatosporales</taxon>
        <taxon>Streptomycetaceae</taxon>
        <taxon>Streptomyces</taxon>
    </lineage>
</organism>
<evidence type="ECO:0000313" key="1">
    <source>
        <dbReference type="EMBL" id="MBE1594641.1"/>
    </source>
</evidence>
<reference evidence="1 2" key="1">
    <citation type="submission" date="2020-10" db="EMBL/GenBank/DDBJ databases">
        <title>Sequencing the genomes of 1000 actinobacteria strains.</title>
        <authorList>
            <person name="Klenk H.-P."/>
        </authorList>
    </citation>
    <scope>NUCLEOTIDE SEQUENCE [LARGE SCALE GENOMIC DNA]</scope>
    <source>
        <strain evidence="1 2">DSM 41803</strain>
    </source>
</reference>
<dbReference type="GeneID" id="86825394"/>
<protein>
    <recommendedName>
        <fullName evidence="3">RacP protein</fullName>
    </recommendedName>
</protein>
<dbReference type="PROSITE" id="PS51257">
    <property type="entry name" value="PROKAR_LIPOPROTEIN"/>
    <property type="match status" value="1"/>
</dbReference>
<evidence type="ECO:0008006" key="3">
    <source>
        <dbReference type="Google" id="ProtNLM"/>
    </source>
</evidence>
<name>A0A8I0NVZ9_9ACTN</name>
<accession>A0A8I0NVZ9</accession>